<dbReference type="PATRIC" id="fig|84292.3.peg.251"/>
<dbReference type="InterPro" id="IPR044855">
    <property type="entry name" value="CoA-Trfase_III_dom3_sf"/>
</dbReference>
<dbReference type="Pfam" id="PF02515">
    <property type="entry name" value="CoA_transf_3"/>
    <property type="match status" value="1"/>
</dbReference>
<dbReference type="KEGG" id="mcw:A8L33_05095"/>
<dbReference type="PANTHER" id="PTHR48207">
    <property type="entry name" value="SUCCINATE--HYDROXYMETHYLGLUTARATE COA-TRANSFERASE"/>
    <property type="match status" value="1"/>
</dbReference>
<dbReference type="InterPro" id="IPR050483">
    <property type="entry name" value="CoA-transferase_III_domain"/>
</dbReference>
<sequence>MPSREDEQALAGLRVVDFSRVLAGPFATMYLGDFGADVIKIESAEGDETRHWKPPVDGSGESTYFSSVNRNKRAVCLDLKDPDGLAAALSLIDGADVLVENFRPGVMDRLGLGYDALRERNPALVYASISGFGSAGGTDLPGYDLIVQALGGLMSITGEADGPAMKVGVALVDILTGLHTLTGVLAALRARDRSGRGQHVEVSLLGSLLAGLSNQAAATLATGVAPERMGNAHPSIAPYEVFATGDGEIAIAAGNQRQFHALSDVLGGVLAFDPRFLTNEGRVKHRAHLRDAMEVRLAGASAAEWEAILRAANVPAGRVNSIGDAIALADSLGLTPVAAIAEDGVVRRSIANPITLSETPATYRIAPPRQHPEAATVHWNDERKTP</sequence>
<evidence type="ECO:0000256" key="1">
    <source>
        <dbReference type="ARBA" id="ARBA00022679"/>
    </source>
</evidence>
<proteinExistence type="predicted"/>
<accession>A0A0M8MKM9</accession>
<protein>
    <submittedName>
        <fullName evidence="2">Carnitine dehydratase</fullName>
    </submittedName>
</protein>
<name>A0A0M8MKM9_9MICO</name>
<dbReference type="EMBL" id="LAVO01000001">
    <property type="protein sequence ID" value="KOS12057.1"/>
    <property type="molecule type" value="Genomic_DNA"/>
</dbReference>
<dbReference type="InterPro" id="IPR023606">
    <property type="entry name" value="CoA-Trfase_III_dom_1_sf"/>
</dbReference>
<evidence type="ECO:0000313" key="2">
    <source>
        <dbReference type="EMBL" id="KOS12057.1"/>
    </source>
</evidence>
<comment type="caution">
    <text evidence="2">The sequence shown here is derived from an EMBL/GenBank/DDBJ whole genome shotgun (WGS) entry which is preliminary data.</text>
</comment>
<dbReference type="PANTHER" id="PTHR48207:SF3">
    <property type="entry name" value="SUCCINATE--HYDROXYMETHYLGLUTARATE COA-TRANSFERASE"/>
    <property type="match status" value="1"/>
</dbReference>
<organism evidence="2 3">
    <name type="scientific">Microbacterium aurantiacum</name>
    <dbReference type="NCBI Taxonomy" id="162393"/>
    <lineage>
        <taxon>Bacteria</taxon>
        <taxon>Bacillati</taxon>
        <taxon>Actinomycetota</taxon>
        <taxon>Actinomycetes</taxon>
        <taxon>Micrococcales</taxon>
        <taxon>Microbacteriaceae</taxon>
        <taxon>Microbacterium</taxon>
    </lineage>
</organism>
<dbReference type="Gene3D" id="3.40.50.10540">
    <property type="entry name" value="Crotonobetainyl-coa:carnitine coa-transferase, domain 1"/>
    <property type="match status" value="1"/>
</dbReference>
<dbReference type="SUPFAM" id="SSF89796">
    <property type="entry name" value="CoA-transferase family III (CaiB/BaiF)"/>
    <property type="match status" value="1"/>
</dbReference>
<dbReference type="Proteomes" id="UP000037737">
    <property type="component" value="Unassembled WGS sequence"/>
</dbReference>
<reference evidence="2" key="1">
    <citation type="submission" date="2015-04" db="EMBL/GenBank/DDBJ databases">
        <title>Complete genome sequence of Microbacterium chocolatum SIT 101, a bacterium enantioselectively hydrolyzing mesomeric diesters.</title>
        <authorList>
            <person name="Li X."/>
            <person name="Xu Y."/>
        </authorList>
    </citation>
    <scope>NUCLEOTIDE SEQUENCE [LARGE SCALE GENOMIC DNA]</scope>
    <source>
        <strain evidence="2">SIT 101</strain>
    </source>
</reference>
<dbReference type="Gene3D" id="3.30.1540.10">
    <property type="entry name" value="formyl-coa transferase, domain 3"/>
    <property type="match status" value="1"/>
</dbReference>
<gene>
    <name evidence="2" type="ORF">XI38_01190</name>
</gene>
<dbReference type="OrthoDB" id="9797653at2"/>
<dbReference type="AlphaFoldDB" id="A0A0M8MKM9"/>
<keyword evidence="3" id="KW-1185">Reference proteome</keyword>
<keyword evidence="1" id="KW-0808">Transferase</keyword>
<evidence type="ECO:0000313" key="3">
    <source>
        <dbReference type="Proteomes" id="UP000037737"/>
    </source>
</evidence>
<dbReference type="InterPro" id="IPR003673">
    <property type="entry name" value="CoA-Trfase_fam_III"/>
</dbReference>
<dbReference type="GO" id="GO:0008410">
    <property type="term" value="F:CoA-transferase activity"/>
    <property type="evidence" value="ECO:0007669"/>
    <property type="project" value="TreeGrafter"/>
</dbReference>